<accession>A0A6J7CXT8</accession>
<dbReference type="EMBL" id="CAFBLP010000005">
    <property type="protein sequence ID" value="CAB4862811.1"/>
    <property type="molecule type" value="Genomic_DNA"/>
</dbReference>
<sequence>MSQHDHDPTIEWQPECAAGLGAADELHRLDRVVDHVDGPSAVRHALRGEVGGGSDGRGRARGCGDDGARRAVGGSLAQRPDNRPAAGKVRRQGVTAETIAVHDVSIVVGSHCADASRHSHHSACHGRSVQGEPGTRSVAIGAGKARIETVGQHGCARSTECCCRCPGGQAHEGGIVAAVHQPAYQQFEAALGTARSITAGIHEQDPHGVARSRISRMNAAACWLMVSYENGSASAVSAAPACSRAGWATRSRMRSARRSGYPGSHAP</sequence>
<gene>
    <name evidence="2" type="ORF">UFOPK3376_00365</name>
</gene>
<organism evidence="2">
    <name type="scientific">freshwater metagenome</name>
    <dbReference type="NCBI Taxonomy" id="449393"/>
    <lineage>
        <taxon>unclassified sequences</taxon>
        <taxon>metagenomes</taxon>
        <taxon>ecological metagenomes</taxon>
    </lineage>
</organism>
<reference evidence="2" key="1">
    <citation type="submission" date="2020-05" db="EMBL/GenBank/DDBJ databases">
        <authorList>
            <person name="Chiriac C."/>
            <person name="Salcher M."/>
            <person name="Ghai R."/>
            <person name="Kavagutti S V."/>
        </authorList>
    </citation>
    <scope>NUCLEOTIDE SEQUENCE</scope>
</reference>
<feature type="compositionally biased region" description="Basic and acidic residues" evidence="1">
    <location>
        <begin position="56"/>
        <end position="69"/>
    </location>
</feature>
<dbReference type="AlphaFoldDB" id="A0A6J7CXT8"/>
<protein>
    <submittedName>
        <fullName evidence="2">Unannotated protein</fullName>
    </submittedName>
</protein>
<evidence type="ECO:0000313" key="2">
    <source>
        <dbReference type="EMBL" id="CAB4862811.1"/>
    </source>
</evidence>
<feature type="region of interest" description="Disordered" evidence="1">
    <location>
        <begin position="47"/>
        <end position="91"/>
    </location>
</feature>
<name>A0A6J7CXT8_9ZZZZ</name>
<evidence type="ECO:0000256" key="1">
    <source>
        <dbReference type="SAM" id="MobiDB-lite"/>
    </source>
</evidence>
<proteinExistence type="predicted"/>